<dbReference type="Proteomes" id="UP001337655">
    <property type="component" value="Unassembled WGS sequence"/>
</dbReference>
<dbReference type="GeneID" id="89925211"/>
<sequence length="169" mass="18948">MPQNTDNNDQQDQSSESLAYTMTREGNTLITTFTSGPLQGDVIRVDLDQQQQQQPQDPMSAADDQPEEELPAVSHHDGYGRQVSEEEFLRLSAEEIAKARAEGREVAGGSRDVMDALREVWRWCCGDDRDRETEVGHIEGSMDGRGEGSWCCWVGEETMELKASLPRRS</sequence>
<dbReference type="AlphaFoldDB" id="A0AAV9PIX0"/>
<accession>A0AAV9PIX0</accession>
<evidence type="ECO:0000313" key="2">
    <source>
        <dbReference type="EMBL" id="KAK5172227.1"/>
    </source>
</evidence>
<gene>
    <name evidence="2" type="ORF">LTR77_003865</name>
</gene>
<dbReference type="RefSeq" id="XP_064661071.1">
    <property type="nucleotide sequence ID" value="XM_064801120.1"/>
</dbReference>
<feature type="compositionally biased region" description="Low complexity" evidence="1">
    <location>
        <begin position="1"/>
        <end position="13"/>
    </location>
</feature>
<feature type="region of interest" description="Disordered" evidence="1">
    <location>
        <begin position="1"/>
        <end position="23"/>
    </location>
</feature>
<protein>
    <submittedName>
        <fullName evidence="2">Uncharacterized protein</fullName>
    </submittedName>
</protein>
<name>A0AAV9PIX0_9PEZI</name>
<evidence type="ECO:0000313" key="3">
    <source>
        <dbReference type="Proteomes" id="UP001337655"/>
    </source>
</evidence>
<reference evidence="2 3" key="1">
    <citation type="submission" date="2023-08" db="EMBL/GenBank/DDBJ databases">
        <title>Black Yeasts Isolated from many extreme environments.</title>
        <authorList>
            <person name="Coleine C."/>
            <person name="Stajich J.E."/>
            <person name="Selbmann L."/>
        </authorList>
    </citation>
    <scope>NUCLEOTIDE SEQUENCE [LARGE SCALE GENOMIC DNA]</scope>
    <source>
        <strain evidence="2 3">CCFEE 5935</strain>
    </source>
</reference>
<feature type="region of interest" description="Disordered" evidence="1">
    <location>
        <begin position="41"/>
        <end position="82"/>
    </location>
</feature>
<organism evidence="2 3">
    <name type="scientific">Saxophila tyrrhenica</name>
    <dbReference type="NCBI Taxonomy" id="1690608"/>
    <lineage>
        <taxon>Eukaryota</taxon>
        <taxon>Fungi</taxon>
        <taxon>Dikarya</taxon>
        <taxon>Ascomycota</taxon>
        <taxon>Pezizomycotina</taxon>
        <taxon>Dothideomycetes</taxon>
        <taxon>Dothideomycetidae</taxon>
        <taxon>Mycosphaerellales</taxon>
        <taxon>Extremaceae</taxon>
        <taxon>Saxophila</taxon>
    </lineage>
</organism>
<proteinExistence type="predicted"/>
<dbReference type="EMBL" id="JAVRRT010000005">
    <property type="protein sequence ID" value="KAK5172227.1"/>
    <property type="molecule type" value="Genomic_DNA"/>
</dbReference>
<keyword evidence="3" id="KW-1185">Reference proteome</keyword>
<feature type="compositionally biased region" description="Low complexity" evidence="1">
    <location>
        <begin position="48"/>
        <end position="63"/>
    </location>
</feature>
<comment type="caution">
    <text evidence="2">The sequence shown here is derived from an EMBL/GenBank/DDBJ whole genome shotgun (WGS) entry which is preliminary data.</text>
</comment>
<evidence type="ECO:0000256" key="1">
    <source>
        <dbReference type="SAM" id="MobiDB-lite"/>
    </source>
</evidence>
<feature type="compositionally biased region" description="Polar residues" evidence="1">
    <location>
        <begin position="14"/>
        <end position="23"/>
    </location>
</feature>